<protein>
    <submittedName>
        <fullName evidence="13">Zinc finger protein 720</fullName>
    </submittedName>
</protein>
<comment type="caution">
    <text evidence="13">The sequence shown here is derived from an EMBL/GenBank/DDBJ whole genome shotgun (WGS) entry which is preliminary data.</text>
</comment>
<dbReference type="CDD" id="cd07765">
    <property type="entry name" value="KRAB_A-box"/>
    <property type="match status" value="1"/>
</dbReference>
<dbReference type="InterPro" id="IPR013087">
    <property type="entry name" value="Znf_C2H2_type"/>
</dbReference>
<dbReference type="SUPFAM" id="SSF109640">
    <property type="entry name" value="KRAB domain (Kruppel-associated box)"/>
    <property type="match status" value="1"/>
</dbReference>
<dbReference type="Pfam" id="PF01352">
    <property type="entry name" value="KRAB"/>
    <property type="match status" value="1"/>
</dbReference>
<evidence type="ECO:0000256" key="8">
    <source>
        <dbReference type="ARBA" id="ARBA00023125"/>
    </source>
</evidence>
<keyword evidence="4" id="KW-0479">Metal-binding</keyword>
<dbReference type="InterPro" id="IPR001909">
    <property type="entry name" value="KRAB"/>
</dbReference>
<proteinExistence type="inferred from homology"/>
<evidence type="ECO:0000256" key="3">
    <source>
        <dbReference type="ARBA" id="ARBA00006991"/>
    </source>
</evidence>
<dbReference type="GO" id="GO:0006355">
    <property type="term" value="P:regulation of DNA-templated transcription"/>
    <property type="evidence" value="ECO:0007669"/>
    <property type="project" value="InterPro"/>
</dbReference>
<dbReference type="SUPFAM" id="SSF57667">
    <property type="entry name" value="beta-beta-alpha zinc fingers"/>
    <property type="match status" value="1"/>
</dbReference>
<evidence type="ECO:0000256" key="9">
    <source>
        <dbReference type="ARBA" id="ARBA00023242"/>
    </source>
</evidence>
<dbReference type="Proteomes" id="UP000664940">
    <property type="component" value="Unassembled WGS sequence"/>
</dbReference>
<accession>A0A833YTN3</accession>
<dbReference type="Gene3D" id="6.10.140.140">
    <property type="match status" value="1"/>
</dbReference>
<evidence type="ECO:0000313" key="13">
    <source>
        <dbReference type="EMBL" id="KAF6080282.1"/>
    </source>
</evidence>
<dbReference type="PROSITE" id="PS50157">
    <property type="entry name" value="ZINC_FINGER_C2H2_2"/>
    <property type="match status" value="1"/>
</dbReference>
<sequence length="258" mass="30157">MAASQGLLTFRDVSVDLSWEEWECLDPGQRKLYVDVMLENYRTLVSLGLFVSKPVLVTFLEQMKECWIINREKMVSAPPAVPSEDNQALLRKPGMRDLFSKVILSTYSEDRSYQGNEHWKNFDHGFNPYRHQNLQLPDNHYKDQKLFDKMSNYSTHQVIPIVEETHKQGRCVQSLKQSSNHIKQGNTGTSEVTFKRVPCSKVFSHILNRNRLKKCQTVENHYEYKECGKTFSWPSGLTVHQKIHMGKKFQKCKVWQSL</sequence>
<evidence type="ECO:0000313" key="14">
    <source>
        <dbReference type="Proteomes" id="UP000664940"/>
    </source>
</evidence>
<feature type="domain" description="C2H2-type" evidence="11">
    <location>
        <begin position="222"/>
        <end position="249"/>
    </location>
</feature>
<dbReference type="PROSITE" id="PS50805">
    <property type="entry name" value="KRAB"/>
    <property type="match status" value="1"/>
</dbReference>
<keyword evidence="8" id="KW-0238">DNA-binding</keyword>
<evidence type="ECO:0000256" key="4">
    <source>
        <dbReference type="ARBA" id="ARBA00022723"/>
    </source>
</evidence>
<dbReference type="GO" id="GO:0003677">
    <property type="term" value="F:DNA binding"/>
    <property type="evidence" value="ECO:0007669"/>
    <property type="project" value="UniProtKB-KW"/>
</dbReference>
<dbReference type="Gene3D" id="3.30.160.60">
    <property type="entry name" value="Classic Zinc Finger"/>
    <property type="match status" value="1"/>
</dbReference>
<feature type="domain" description="KRAB" evidence="12">
    <location>
        <begin position="8"/>
        <end position="79"/>
    </location>
</feature>
<keyword evidence="7" id="KW-0862">Zinc</keyword>
<keyword evidence="9" id="KW-0539">Nucleus</keyword>
<comment type="function">
    <text evidence="1">May be involved in transcriptional regulation.</text>
</comment>
<dbReference type="InterPro" id="IPR036051">
    <property type="entry name" value="KRAB_dom_sf"/>
</dbReference>
<gene>
    <name evidence="13" type="ORF">HJG60_020950</name>
</gene>
<evidence type="ECO:0000259" key="11">
    <source>
        <dbReference type="PROSITE" id="PS50157"/>
    </source>
</evidence>
<dbReference type="GO" id="GO:0005634">
    <property type="term" value="C:nucleus"/>
    <property type="evidence" value="ECO:0007669"/>
    <property type="project" value="UniProtKB-SubCell"/>
</dbReference>
<evidence type="ECO:0000256" key="7">
    <source>
        <dbReference type="ARBA" id="ARBA00022833"/>
    </source>
</evidence>
<evidence type="ECO:0000256" key="6">
    <source>
        <dbReference type="ARBA" id="ARBA00022771"/>
    </source>
</evidence>
<dbReference type="GO" id="GO:0008270">
    <property type="term" value="F:zinc ion binding"/>
    <property type="evidence" value="ECO:0007669"/>
    <property type="project" value="UniProtKB-KW"/>
</dbReference>
<reference evidence="13 14" key="1">
    <citation type="journal article" date="2020" name="Nature">
        <title>Six reference-quality genomes reveal evolution of bat adaptations.</title>
        <authorList>
            <person name="Jebb D."/>
            <person name="Huang Z."/>
            <person name="Pippel M."/>
            <person name="Hughes G.M."/>
            <person name="Lavrichenko K."/>
            <person name="Devanna P."/>
            <person name="Winkler S."/>
            <person name="Jermiin L.S."/>
            <person name="Skirmuntt E.C."/>
            <person name="Katzourakis A."/>
            <person name="Burkitt-Gray L."/>
            <person name="Ray D.A."/>
            <person name="Sullivan K.A.M."/>
            <person name="Roscito J.G."/>
            <person name="Kirilenko B.M."/>
            <person name="Davalos L.M."/>
            <person name="Corthals A.P."/>
            <person name="Power M.L."/>
            <person name="Jones G."/>
            <person name="Ransome R.D."/>
            <person name="Dechmann D.K.N."/>
            <person name="Locatelli A.G."/>
            <person name="Puechmaille S.J."/>
            <person name="Fedrigo O."/>
            <person name="Jarvis E.D."/>
            <person name="Hiller M."/>
            <person name="Vernes S.C."/>
            <person name="Myers E.W."/>
            <person name="Teeling E.C."/>
        </authorList>
    </citation>
    <scope>NUCLEOTIDE SEQUENCE [LARGE SCALE GENOMIC DNA]</scope>
    <source>
        <strain evidence="13">Bat1K_MPI-CBG_1</strain>
    </source>
</reference>
<dbReference type="InterPro" id="IPR036236">
    <property type="entry name" value="Znf_C2H2_sf"/>
</dbReference>
<evidence type="ECO:0000256" key="1">
    <source>
        <dbReference type="ARBA" id="ARBA00003767"/>
    </source>
</evidence>
<dbReference type="FunFam" id="3.30.160.60:FF:000113">
    <property type="entry name" value="zinc finger protein 699 isoform X1"/>
    <property type="match status" value="1"/>
</dbReference>
<dbReference type="InterPro" id="IPR050169">
    <property type="entry name" value="Krueppel_C2H2_ZnF"/>
</dbReference>
<dbReference type="EMBL" id="JABVXQ010000014">
    <property type="protein sequence ID" value="KAF6080282.1"/>
    <property type="molecule type" value="Genomic_DNA"/>
</dbReference>
<comment type="subcellular location">
    <subcellularLocation>
        <location evidence="2">Nucleus</location>
    </subcellularLocation>
</comment>
<evidence type="ECO:0000256" key="2">
    <source>
        <dbReference type="ARBA" id="ARBA00004123"/>
    </source>
</evidence>
<evidence type="ECO:0000256" key="10">
    <source>
        <dbReference type="PROSITE-ProRule" id="PRU00042"/>
    </source>
</evidence>
<comment type="similarity">
    <text evidence="3">Belongs to the krueppel C2H2-type zinc-finger protein family.</text>
</comment>
<keyword evidence="5" id="KW-0677">Repeat</keyword>
<name>A0A833YTN3_9CHIR</name>
<evidence type="ECO:0000256" key="5">
    <source>
        <dbReference type="ARBA" id="ARBA00022737"/>
    </source>
</evidence>
<dbReference type="SMART" id="SM00349">
    <property type="entry name" value="KRAB"/>
    <property type="match status" value="1"/>
</dbReference>
<evidence type="ECO:0000259" key="12">
    <source>
        <dbReference type="PROSITE" id="PS50805"/>
    </source>
</evidence>
<dbReference type="AlphaFoldDB" id="A0A833YTN3"/>
<dbReference type="PANTHER" id="PTHR23232">
    <property type="entry name" value="KRAB DOMAIN C2H2 ZINC FINGER"/>
    <property type="match status" value="1"/>
</dbReference>
<organism evidence="13 14">
    <name type="scientific">Phyllostomus discolor</name>
    <name type="common">pale spear-nosed bat</name>
    <dbReference type="NCBI Taxonomy" id="89673"/>
    <lineage>
        <taxon>Eukaryota</taxon>
        <taxon>Metazoa</taxon>
        <taxon>Chordata</taxon>
        <taxon>Craniata</taxon>
        <taxon>Vertebrata</taxon>
        <taxon>Euteleostomi</taxon>
        <taxon>Mammalia</taxon>
        <taxon>Eutheria</taxon>
        <taxon>Laurasiatheria</taxon>
        <taxon>Chiroptera</taxon>
        <taxon>Yangochiroptera</taxon>
        <taxon>Phyllostomidae</taxon>
        <taxon>Phyllostominae</taxon>
        <taxon>Phyllostomus</taxon>
    </lineage>
</organism>
<keyword evidence="6 10" id="KW-0863">Zinc-finger</keyword>
<dbReference type="PANTHER" id="PTHR23232:SF158">
    <property type="entry name" value="KRAB DOMAIN-CONTAINING PROTEIN 5"/>
    <property type="match status" value="1"/>
</dbReference>